<keyword evidence="2" id="KW-1185">Reference proteome</keyword>
<dbReference type="EMBL" id="MU267596">
    <property type="protein sequence ID" value="KAH7915800.1"/>
    <property type="molecule type" value="Genomic_DNA"/>
</dbReference>
<accession>A0ACB8ARF7</accession>
<gene>
    <name evidence="1" type="ORF">BJ138DRAFT_1053987</name>
</gene>
<comment type="caution">
    <text evidence="1">The sequence shown here is derived from an EMBL/GenBank/DDBJ whole genome shotgun (WGS) entry which is preliminary data.</text>
</comment>
<name>A0ACB8ARF7_9AGAM</name>
<sequence>MPADDPIPQPDPEPDDKLYCVCSTPYDEDRVMIACDRCDEWYHTQCVHISDLQLDLVDQFICPPCVQKHPHLALATTWKPRCFRGQRDTHPDAPQACHKPARGAFSKYCSDACGIAYMQARIDACPAPRAVLWEQVKDAEKREGVVVPASPDVAAPVRTGAVQREVARLNARLEQVVQEREAMKRVRERVVAREKLVRLAVGRAERVDQCGWDQRMCLGEDEWADVDVFEGYAEERSEGEGDEDQEAMQVDTDADTPGEWWCTGKKKCERHSGWQKLRAAEVEYDKELKDAALLRLTTREREVRKSIEDILFPQASVANVVPVANVAVVPDQPQPLATRLNGNGVHDAKGKKKKRS</sequence>
<evidence type="ECO:0000313" key="2">
    <source>
        <dbReference type="Proteomes" id="UP000790377"/>
    </source>
</evidence>
<proteinExistence type="predicted"/>
<protein>
    <submittedName>
        <fullName evidence="1">Uncharacterized protein</fullName>
    </submittedName>
</protein>
<reference evidence="1" key="1">
    <citation type="journal article" date="2021" name="New Phytol.">
        <title>Evolutionary innovations through gain and loss of genes in the ectomycorrhizal Boletales.</title>
        <authorList>
            <person name="Wu G."/>
            <person name="Miyauchi S."/>
            <person name="Morin E."/>
            <person name="Kuo A."/>
            <person name="Drula E."/>
            <person name="Varga T."/>
            <person name="Kohler A."/>
            <person name="Feng B."/>
            <person name="Cao Y."/>
            <person name="Lipzen A."/>
            <person name="Daum C."/>
            <person name="Hundley H."/>
            <person name="Pangilinan J."/>
            <person name="Johnson J."/>
            <person name="Barry K."/>
            <person name="LaButti K."/>
            <person name="Ng V."/>
            <person name="Ahrendt S."/>
            <person name="Min B."/>
            <person name="Choi I.G."/>
            <person name="Park H."/>
            <person name="Plett J.M."/>
            <person name="Magnuson J."/>
            <person name="Spatafora J.W."/>
            <person name="Nagy L.G."/>
            <person name="Henrissat B."/>
            <person name="Grigoriev I.V."/>
            <person name="Yang Z.L."/>
            <person name="Xu J."/>
            <person name="Martin F.M."/>
        </authorList>
    </citation>
    <scope>NUCLEOTIDE SEQUENCE</scope>
    <source>
        <strain evidence="1">ATCC 28755</strain>
    </source>
</reference>
<dbReference type="Proteomes" id="UP000790377">
    <property type="component" value="Unassembled WGS sequence"/>
</dbReference>
<organism evidence="1 2">
    <name type="scientific">Hygrophoropsis aurantiaca</name>
    <dbReference type="NCBI Taxonomy" id="72124"/>
    <lineage>
        <taxon>Eukaryota</taxon>
        <taxon>Fungi</taxon>
        <taxon>Dikarya</taxon>
        <taxon>Basidiomycota</taxon>
        <taxon>Agaricomycotina</taxon>
        <taxon>Agaricomycetes</taxon>
        <taxon>Agaricomycetidae</taxon>
        <taxon>Boletales</taxon>
        <taxon>Coniophorineae</taxon>
        <taxon>Hygrophoropsidaceae</taxon>
        <taxon>Hygrophoropsis</taxon>
    </lineage>
</organism>
<evidence type="ECO:0000313" key="1">
    <source>
        <dbReference type="EMBL" id="KAH7915800.1"/>
    </source>
</evidence>